<dbReference type="AlphaFoldDB" id="A0A3L6DFK3"/>
<evidence type="ECO:0000313" key="2">
    <source>
        <dbReference type="EMBL" id="PWZ07249.1"/>
    </source>
</evidence>
<protein>
    <submittedName>
        <fullName evidence="2">Uncharacterized protein</fullName>
    </submittedName>
</protein>
<feature type="region of interest" description="Disordered" evidence="1">
    <location>
        <begin position="16"/>
        <end position="39"/>
    </location>
</feature>
<gene>
    <name evidence="2" type="ORF">Zm00014a_039910</name>
</gene>
<name>A0A3L6DFK3_MAIZE</name>
<comment type="caution">
    <text evidence="2">The sequence shown here is derived from an EMBL/GenBank/DDBJ whole genome shotgun (WGS) entry which is preliminary data.</text>
</comment>
<dbReference type="EMBL" id="NCVQ01000010">
    <property type="protein sequence ID" value="PWZ07249.1"/>
    <property type="molecule type" value="Genomic_DNA"/>
</dbReference>
<sequence length="161" mass="18132">MDLSLHRHNEAIRDWMERGRSNAPPTLDEDSPISDTPLPSMLFTSLVREQGGTEEVQEWADETIGDTHLGYNPYAWQWQPSQGTYGPPPPSGEAPPSIMYGYGNYGPPPPPYSNLSNMYPPGPQYGYGQVPAAPAYHYQYDGLDQYHDPSNMPEYYHYDSS</sequence>
<proteinExistence type="predicted"/>
<organism evidence="2">
    <name type="scientific">Zea mays</name>
    <name type="common">Maize</name>
    <dbReference type="NCBI Taxonomy" id="4577"/>
    <lineage>
        <taxon>Eukaryota</taxon>
        <taxon>Viridiplantae</taxon>
        <taxon>Streptophyta</taxon>
        <taxon>Embryophyta</taxon>
        <taxon>Tracheophyta</taxon>
        <taxon>Spermatophyta</taxon>
        <taxon>Magnoliopsida</taxon>
        <taxon>Liliopsida</taxon>
        <taxon>Poales</taxon>
        <taxon>Poaceae</taxon>
        <taxon>PACMAD clade</taxon>
        <taxon>Panicoideae</taxon>
        <taxon>Andropogonodae</taxon>
        <taxon>Andropogoneae</taxon>
        <taxon>Tripsacinae</taxon>
        <taxon>Zea</taxon>
    </lineage>
</organism>
<reference evidence="2" key="1">
    <citation type="journal article" date="2018" name="Nat. Genet.">
        <title>Extensive intraspecific gene order and gene structural variations between Mo17 and other maize genomes.</title>
        <authorList>
            <person name="Sun S."/>
            <person name="Zhou Y."/>
            <person name="Chen J."/>
            <person name="Shi J."/>
            <person name="Zhao H."/>
            <person name="Zhao H."/>
            <person name="Song W."/>
            <person name="Zhang M."/>
            <person name="Cui Y."/>
            <person name="Dong X."/>
            <person name="Liu H."/>
            <person name="Ma X."/>
            <person name="Jiao Y."/>
            <person name="Wang B."/>
            <person name="Wei X."/>
            <person name="Stein J.C."/>
            <person name="Glaubitz J.C."/>
            <person name="Lu F."/>
            <person name="Yu G."/>
            <person name="Liang C."/>
            <person name="Fengler K."/>
            <person name="Li B."/>
            <person name="Rafalski A."/>
            <person name="Schnable P.S."/>
            <person name="Ware D.H."/>
            <person name="Buckler E.S."/>
            <person name="Lai J."/>
        </authorList>
    </citation>
    <scope>NUCLEOTIDE SEQUENCE [LARGE SCALE GENOMIC DNA]</scope>
    <source>
        <tissue evidence="2">Seedling</tissue>
    </source>
</reference>
<accession>A0A3L6DFK3</accession>
<evidence type="ECO:0000256" key="1">
    <source>
        <dbReference type="SAM" id="MobiDB-lite"/>
    </source>
</evidence>
<dbReference type="Proteomes" id="UP000251960">
    <property type="component" value="Chromosome 9"/>
</dbReference>